<feature type="region of interest" description="Disordered" evidence="1">
    <location>
        <begin position="658"/>
        <end position="678"/>
    </location>
</feature>
<evidence type="ECO:0000313" key="2">
    <source>
        <dbReference type="EMBL" id="ODN87711.1"/>
    </source>
</evidence>
<evidence type="ECO:0000313" key="3">
    <source>
        <dbReference type="Proteomes" id="UP000094819"/>
    </source>
</evidence>
<comment type="caution">
    <text evidence="2">The sequence shown here is derived from an EMBL/GenBank/DDBJ whole genome shotgun (WGS) entry which is preliminary data.</text>
</comment>
<feature type="compositionally biased region" description="Basic residues" evidence="1">
    <location>
        <begin position="421"/>
        <end position="433"/>
    </location>
</feature>
<dbReference type="EMBL" id="AWGH01000027">
    <property type="protein sequence ID" value="ODN87711.1"/>
    <property type="molecule type" value="Genomic_DNA"/>
</dbReference>
<dbReference type="OrthoDB" id="3182995at2759"/>
<keyword evidence="3" id="KW-1185">Reference proteome</keyword>
<sequence>MPRIDVQPSVFNDLHHAIADHHTLTLGHTRPLSTLSDEAKVILFDKLFPPQLDQPISAHANSTLPDVESRWDCLAKWVAPAPAGSSSLSRGISTGPVSTCSTDLSKIFRPLFESIPQLSRGITVVHDDDATRLYLLDRLDQAIVQASPTDAVDRNTRQALCDWNTTVQESNCAWGSEELLYEAELDGALRVGLTRAVNRYISDPRNFNAGHAPSRPIGWSHSILDAGAGVTDRLLKSSEGTKGMQDLKRLKVLLERGMEMTVEAAGQRTGPPSNGRPTKGFTIWIDNSAAGTRLRSTAGPEVPLEATFQIWAQTHANRCRWATLHNTSATLVFYLANATTLLVSNVIRGNAGSQVHSPGPPPPPSDTPPCPPRSQTFTLASAMVALALPDDGIPPEIPSFLSPWQGDYIDTKRQIAAYRKTLRDKRASSKKKRKAEDEAERQRPSRRDDRRSPGADRQGGPSHGPSAGSSGKRRGGRDDADAGRGSQFQGNRGAPSGGKQHPRRGSDAADASIYLGEVSDSYDEETRGPLPPLYDTPLQSAPDGEMPPGTATVDVKAGQDDDAVIFVPRSRQYIPMRGTSFLPHQALLGRPLQAFIQGKSVGAVPIDTPSVHIGRHVDRGHLWDVFEGLFYNPELSTPPRSQLSNSDHSPQSILSVSSIPSLTRSTSTATSTPSPPLPSYGSRPIRVIVKIVQPSSLDWGDVFDAGLGANESIQALEHEANLYEECLSNMTSKAAPGYYGLWRSTNGVYMMILERLGNAVCDEWGHVPTILKPDIIRLYNSLHSAGVAHNDLQTRHIRYRLESSECNEGNEGNGDIDPACPKLALIDFDQASVVAPDGPDVRQERERLGGLMGVSPWCPLWNVRGPAW</sequence>
<feature type="compositionally biased region" description="Pro residues" evidence="1">
    <location>
        <begin position="358"/>
        <end position="372"/>
    </location>
</feature>
<feature type="region of interest" description="Disordered" evidence="1">
    <location>
        <begin position="520"/>
        <end position="550"/>
    </location>
</feature>
<reference evidence="2 3" key="1">
    <citation type="submission" date="2016-06" db="EMBL/GenBank/DDBJ databases">
        <title>Evolution of pathogenesis and genome organization in the Tremellales.</title>
        <authorList>
            <person name="Cuomo C."/>
            <person name="Litvintseva A."/>
            <person name="Heitman J."/>
            <person name="Chen Y."/>
            <person name="Sun S."/>
            <person name="Springer D."/>
            <person name="Dromer F."/>
            <person name="Young S."/>
            <person name="Zeng Q."/>
            <person name="Chapman S."/>
            <person name="Gujja S."/>
            <person name="Saif S."/>
            <person name="Birren B."/>
        </authorList>
    </citation>
    <scope>NUCLEOTIDE SEQUENCE [LARGE SCALE GENOMIC DNA]</scope>
    <source>
        <strain evidence="2 3">CBS 7118</strain>
    </source>
</reference>
<feature type="compositionally biased region" description="Low complexity" evidence="1">
    <location>
        <begin position="459"/>
        <end position="470"/>
    </location>
</feature>
<organism evidence="2 3">
    <name type="scientific">Cryptococcus wingfieldii CBS 7118</name>
    <dbReference type="NCBI Taxonomy" id="1295528"/>
    <lineage>
        <taxon>Eukaryota</taxon>
        <taxon>Fungi</taxon>
        <taxon>Dikarya</taxon>
        <taxon>Basidiomycota</taxon>
        <taxon>Agaricomycotina</taxon>
        <taxon>Tremellomycetes</taxon>
        <taxon>Tremellales</taxon>
        <taxon>Cryptococcaceae</taxon>
        <taxon>Cryptococcus</taxon>
    </lineage>
</organism>
<protein>
    <recommendedName>
        <fullName evidence="4">Protein kinase domain-containing protein</fullName>
    </recommendedName>
</protein>
<evidence type="ECO:0008006" key="4">
    <source>
        <dbReference type="Google" id="ProtNLM"/>
    </source>
</evidence>
<feature type="region of interest" description="Disordered" evidence="1">
    <location>
        <begin position="352"/>
        <end position="374"/>
    </location>
</feature>
<gene>
    <name evidence="2" type="ORF">L198_06938</name>
</gene>
<evidence type="ECO:0000256" key="1">
    <source>
        <dbReference type="SAM" id="MobiDB-lite"/>
    </source>
</evidence>
<dbReference type="AlphaFoldDB" id="A0A1E3IJ29"/>
<name>A0A1E3IJ29_9TREE</name>
<dbReference type="RefSeq" id="XP_019029054.1">
    <property type="nucleotide sequence ID" value="XM_019178960.1"/>
</dbReference>
<feature type="compositionally biased region" description="Low complexity" evidence="1">
    <location>
        <begin position="660"/>
        <end position="672"/>
    </location>
</feature>
<dbReference type="GeneID" id="30196149"/>
<accession>A0A1E3IJ29</accession>
<dbReference type="Proteomes" id="UP000094819">
    <property type="component" value="Unassembled WGS sequence"/>
</dbReference>
<feature type="region of interest" description="Disordered" evidence="1">
    <location>
        <begin position="421"/>
        <end position="507"/>
    </location>
</feature>
<proteinExistence type="predicted"/>
<feature type="compositionally biased region" description="Basic and acidic residues" evidence="1">
    <location>
        <begin position="434"/>
        <end position="454"/>
    </location>
</feature>